<evidence type="ECO:0000313" key="1">
    <source>
        <dbReference type="EMBL" id="RZF64289.1"/>
    </source>
</evidence>
<organism evidence="1 2">
    <name type="scientific">Sphingomonas populi</name>
    <dbReference type="NCBI Taxonomy" id="2484750"/>
    <lineage>
        <taxon>Bacteria</taxon>
        <taxon>Pseudomonadati</taxon>
        <taxon>Pseudomonadota</taxon>
        <taxon>Alphaproteobacteria</taxon>
        <taxon>Sphingomonadales</taxon>
        <taxon>Sphingomonadaceae</taxon>
        <taxon>Sphingomonas</taxon>
    </lineage>
</organism>
<name>A0A4Q6Y4F2_9SPHN</name>
<proteinExistence type="predicted"/>
<accession>A0A4Q6Y4F2</accession>
<dbReference type="OrthoDB" id="7554786at2"/>
<dbReference type="AlphaFoldDB" id="A0A4Q6Y4F2"/>
<comment type="caution">
    <text evidence="1">The sequence shown here is derived from an EMBL/GenBank/DDBJ whole genome shotgun (WGS) entry which is preliminary data.</text>
</comment>
<dbReference type="InterPro" id="IPR021505">
    <property type="entry name" value="Phage_B3_Orf6"/>
</dbReference>
<keyword evidence="2" id="KW-1185">Reference proteome</keyword>
<dbReference type="Pfam" id="PF11363">
    <property type="entry name" value="DUF3164"/>
    <property type="match status" value="1"/>
</dbReference>
<protein>
    <submittedName>
        <fullName evidence="1">DUF3164 family protein</fullName>
    </submittedName>
</protein>
<evidence type="ECO:0000313" key="2">
    <source>
        <dbReference type="Proteomes" id="UP000292085"/>
    </source>
</evidence>
<gene>
    <name evidence="1" type="ORF">EWE75_12140</name>
</gene>
<dbReference type="Proteomes" id="UP000292085">
    <property type="component" value="Unassembled WGS sequence"/>
</dbReference>
<dbReference type="RefSeq" id="WP_130157779.1">
    <property type="nucleotide sequence ID" value="NZ_SGIS01000016.1"/>
</dbReference>
<sequence>MSGAQHPAAIDVGGLPYLRDAKGALVPIAAIKPADLLMDELVRGLLGDAGGLSEMLTAFKREVFEQVSAHQALIAQEFGAKIGGSKGNITLTTFDGTKRVLVQVADQIEFGPEIQAAKTLIDECLSEWAATGGVELRALVNRVFQVDQQGTINRAEVFMLLRVQIEDLRWQRAMDAIRESMRVIGSKTYVRFQRRDAGDAPWRSVTLDMASA</sequence>
<reference evidence="1 2" key="1">
    <citation type="submission" date="2019-02" db="EMBL/GenBank/DDBJ databases">
        <authorList>
            <person name="Li Y."/>
        </authorList>
    </citation>
    <scope>NUCLEOTIDE SEQUENCE [LARGE SCALE GENOMIC DNA]</scope>
    <source>
        <strain evidence="1 2">3-7</strain>
    </source>
</reference>
<dbReference type="EMBL" id="SGIS01000016">
    <property type="protein sequence ID" value="RZF64289.1"/>
    <property type="molecule type" value="Genomic_DNA"/>
</dbReference>